<dbReference type="PANTHER" id="PTHR33525">
    <property type="match status" value="1"/>
</dbReference>
<dbReference type="Gene3D" id="1.10.3210.10">
    <property type="entry name" value="Hypothetical protein af1432"/>
    <property type="match status" value="1"/>
</dbReference>
<evidence type="ECO:0000313" key="2">
    <source>
        <dbReference type="EMBL" id="GAA4034730.1"/>
    </source>
</evidence>
<keyword evidence="3" id="KW-1185">Reference proteome</keyword>
<protein>
    <submittedName>
        <fullName evidence="2">EAL domain-containing protein</fullName>
    </submittedName>
</protein>
<evidence type="ECO:0000259" key="1">
    <source>
        <dbReference type="PROSITE" id="PS51833"/>
    </source>
</evidence>
<sequence length="404" mass="43738">MQDINFISREPLLDPSLRVLGYDLSWQGADGYLSQPSESDLQALAAFVGERFHHAERGYLMAGTTIFLSATPETMRSGALAGLSPKDTILMIDRVDLGEASARDDIKAARVAGFGVMLRDVDLAGQDKAFLPLSTHIEIRFGGDDFPAQARLYAALKQSTMRMVGRGVHTWQEYQSCSTLGMDAFVGNLYLTPRPGAISKGLNPAQAMILQLMDMVRKNADVRQLEGVLKRDAALSYKLLRYINSAGFGLGTEIQSLRHAVTMLGYSPLYRWLSVLLASASTGSHSPVLMQTAIVRGRFAELLGQSFLPRGEAENLFVAGMFSLLDRLLGIPMAEVLDSIQLSEAVSQALLTREGIFGPFLLLAEACEKGNGAAGPLADALFISASQVNEAHLAALVWAQSLKL</sequence>
<dbReference type="InterPro" id="IPR013976">
    <property type="entry name" value="HDOD"/>
</dbReference>
<dbReference type="PANTHER" id="PTHR33525:SF4">
    <property type="entry name" value="CYCLIC DI-GMP PHOSPHODIESTERASE CDGJ"/>
    <property type="match status" value="1"/>
</dbReference>
<dbReference type="Proteomes" id="UP001501353">
    <property type="component" value="Unassembled WGS sequence"/>
</dbReference>
<dbReference type="InterPro" id="IPR014408">
    <property type="entry name" value="dGMP_Pdiesterase_EAL/HD-GYP"/>
</dbReference>
<dbReference type="PIRSF" id="PIRSF003180">
    <property type="entry name" value="DiGMPpdiest_YuxH"/>
    <property type="match status" value="1"/>
</dbReference>
<evidence type="ECO:0000313" key="3">
    <source>
        <dbReference type="Proteomes" id="UP001501353"/>
    </source>
</evidence>
<dbReference type="EMBL" id="BAAAZE010000016">
    <property type="protein sequence ID" value="GAA4034730.1"/>
    <property type="molecule type" value="Genomic_DNA"/>
</dbReference>
<dbReference type="PROSITE" id="PS51833">
    <property type="entry name" value="HDOD"/>
    <property type="match status" value="1"/>
</dbReference>
<organism evidence="2 3">
    <name type="scientific">Actimicrobium antarcticum</name>
    <dbReference type="NCBI Taxonomy" id="1051899"/>
    <lineage>
        <taxon>Bacteria</taxon>
        <taxon>Pseudomonadati</taxon>
        <taxon>Pseudomonadota</taxon>
        <taxon>Betaproteobacteria</taxon>
        <taxon>Burkholderiales</taxon>
        <taxon>Oxalobacteraceae</taxon>
        <taxon>Actimicrobium</taxon>
    </lineage>
</organism>
<dbReference type="InterPro" id="IPR052340">
    <property type="entry name" value="RNase_Y/CdgJ"/>
</dbReference>
<dbReference type="SUPFAM" id="SSF109604">
    <property type="entry name" value="HD-domain/PDEase-like"/>
    <property type="match status" value="1"/>
</dbReference>
<gene>
    <name evidence="2" type="ORF">GCM10022212_37830</name>
</gene>
<name>A0ABP7U2B9_9BURK</name>
<accession>A0ABP7U2B9</accession>
<dbReference type="Pfam" id="PF08668">
    <property type="entry name" value="HDOD"/>
    <property type="match status" value="1"/>
</dbReference>
<feature type="domain" description="HDOD" evidence="1">
    <location>
        <begin position="202"/>
        <end position="388"/>
    </location>
</feature>
<proteinExistence type="predicted"/>
<comment type="caution">
    <text evidence="2">The sequence shown here is derived from an EMBL/GenBank/DDBJ whole genome shotgun (WGS) entry which is preliminary data.</text>
</comment>
<reference evidence="3" key="1">
    <citation type="journal article" date="2019" name="Int. J. Syst. Evol. Microbiol.">
        <title>The Global Catalogue of Microorganisms (GCM) 10K type strain sequencing project: providing services to taxonomists for standard genome sequencing and annotation.</title>
        <authorList>
            <consortium name="The Broad Institute Genomics Platform"/>
            <consortium name="The Broad Institute Genome Sequencing Center for Infectious Disease"/>
            <person name="Wu L."/>
            <person name="Ma J."/>
        </authorList>
    </citation>
    <scope>NUCLEOTIDE SEQUENCE [LARGE SCALE GENOMIC DNA]</scope>
    <source>
        <strain evidence="3">JCM 16673</strain>
    </source>
</reference>
<dbReference type="RefSeq" id="WP_344765816.1">
    <property type="nucleotide sequence ID" value="NZ_BAAAZE010000016.1"/>
</dbReference>